<dbReference type="AlphaFoldDB" id="A0A6B0USH3"/>
<reference evidence="2" key="1">
    <citation type="submission" date="2019-12" db="EMBL/GenBank/DDBJ databases">
        <title>An insight into the sialome of adult female Ixodes ricinus ticks feeding for 6 days.</title>
        <authorList>
            <person name="Perner J."/>
            <person name="Ribeiro J.M.C."/>
        </authorList>
    </citation>
    <scope>NUCLEOTIDE SEQUENCE</scope>
    <source>
        <strain evidence="2">Semi-engorged</strain>
        <tissue evidence="2">Salivary glands</tissue>
    </source>
</reference>
<name>A0A6B0USH3_IXORI</name>
<accession>A0A6B0USH3</accession>
<dbReference type="EMBL" id="GIFC01010175">
    <property type="protein sequence ID" value="MXU92258.1"/>
    <property type="molecule type" value="Transcribed_RNA"/>
</dbReference>
<organism evidence="2">
    <name type="scientific">Ixodes ricinus</name>
    <name type="common">Common tick</name>
    <name type="synonym">Acarus ricinus</name>
    <dbReference type="NCBI Taxonomy" id="34613"/>
    <lineage>
        <taxon>Eukaryota</taxon>
        <taxon>Metazoa</taxon>
        <taxon>Ecdysozoa</taxon>
        <taxon>Arthropoda</taxon>
        <taxon>Chelicerata</taxon>
        <taxon>Arachnida</taxon>
        <taxon>Acari</taxon>
        <taxon>Parasitiformes</taxon>
        <taxon>Ixodida</taxon>
        <taxon>Ixodoidea</taxon>
        <taxon>Ixodidae</taxon>
        <taxon>Ixodinae</taxon>
        <taxon>Ixodes</taxon>
    </lineage>
</organism>
<feature type="region of interest" description="Disordered" evidence="1">
    <location>
        <begin position="45"/>
        <end position="70"/>
    </location>
</feature>
<protein>
    <submittedName>
        <fullName evidence="2">Putative secreted protein</fullName>
    </submittedName>
</protein>
<proteinExistence type="predicted"/>
<evidence type="ECO:0000256" key="1">
    <source>
        <dbReference type="SAM" id="MobiDB-lite"/>
    </source>
</evidence>
<sequence length="131" mass="13408">MLSASTFSSTMSCTSCSGWLAASSTFTSAQGSWSGLVPATSLTKSSMLRSPAGPSSLKNPGSGRLDLSTGLSSSTELCAESLRSPESSVSLVKHCTGWSSYFSYSTSLAESCDASSRCSNSLELLQASSST</sequence>
<evidence type="ECO:0000313" key="2">
    <source>
        <dbReference type="EMBL" id="MXU92258.1"/>
    </source>
</evidence>